<evidence type="ECO:0000313" key="2">
    <source>
        <dbReference type="Proteomes" id="UP000053105"/>
    </source>
</evidence>
<accession>A0A0M9A647</accession>
<protein>
    <submittedName>
        <fullName evidence="1">Uncharacterized protein</fullName>
    </submittedName>
</protein>
<gene>
    <name evidence="1" type="ORF">WN51_05903</name>
</gene>
<evidence type="ECO:0000313" key="1">
    <source>
        <dbReference type="EMBL" id="KOX78015.1"/>
    </source>
</evidence>
<sequence>MRELLNVLHVRLKPERVFKLGVTRNNTLMKLVNYCNTNELKPNDVTKNWSQPSVTFLRENSNLMKLKLGKIFTFMRRGGTVLSRGEFREEFQLERKELER</sequence>
<keyword evidence="2" id="KW-1185">Reference proteome</keyword>
<dbReference type="EMBL" id="KQ435727">
    <property type="protein sequence ID" value="KOX78015.1"/>
    <property type="molecule type" value="Genomic_DNA"/>
</dbReference>
<name>A0A0M9A647_9HYME</name>
<organism evidence="1 2">
    <name type="scientific">Melipona quadrifasciata</name>
    <dbReference type="NCBI Taxonomy" id="166423"/>
    <lineage>
        <taxon>Eukaryota</taxon>
        <taxon>Metazoa</taxon>
        <taxon>Ecdysozoa</taxon>
        <taxon>Arthropoda</taxon>
        <taxon>Hexapoda</taxon>
        <taxon>Insecta</taxon>
        <taxon>Pterygota</taxon>
        <taxon>Neoptera</taxon>
        <taxon>Endopterygota</taxon>
        <taxon>Hymenoptera</taxon>
        <taxon>Apocrita</taxon>
        <taxon>Aculeata</taxon>
        <taxon>Apoidea</taxon>
        <taxon>Anthophila</taxon>
        <taxon>Apidae</taxon>
        <taxon>Melipona</taxon>
    </lineage>
</organism>
<dbReference type="AlphaFoldDB" id="A0A0M9A647"/>
<proteinExistence type="predicted"/>
<dbReference type="Proteomes" id="UP000053105">
    <property type="component" value="Unassembled WGS sequence"/>
</dbReference>
<reference evidence="1 2" key="1">
    <citation type="submission" date="2015-07" db="EMBL/GenBank/DDBJ databases">
        <title>The genome of Melipona quadrifasciata.</title>
        <authorList>
            <person name="Pan H."/>
            <person name="Kapheim K."/>
        </authorList>
    </citation>
    <scope>NUCLEOTIDE SEQUENCE [LARGE SCALE GENOMIC DNA]</scope>
    <source>
        <strain evidence="1">0111107301</strain>
        <tissue evidence="1">Whole body</tissue>
    </source>
</reference>